<dbReference type="RefSeq" id="WP_349962947.1">
    <property type="nucleotide sequence ID" value="NZ_CP157963.1"/>
</dbReference>
<dbReference type="AlphaFoldDB" id="A0AAU7S5P1"/>
<geneLocation type="plasmid" evidence="1">
    <name>unnamed3</name>
</geneLocation>
<evidence type="ECO:0008006" key="2">
    <source>
        <dbReference type="Google" id="ProtNLM"/>
    </source>
</evidence>
<keyword evidence="1" id="KW-0614">Plasmid</keyword>
<proteinExistence type="predicted"/>
<protein>
    <recommendedName>
        <fullName evidence="2">DUF982 domain-containing protein</fullName>
    </recommendedName>
</protein>
<reference evidence="1" key="1">
    <citation type="submission" date="2024-06" db="EMBL/GenBank/DDBJ databases">
        <authorList>
            <person name="Li T."/>
            <person name="Gao R."/>
        </authorList>
    </citation>
    <scope>NUCLEOTIDE SEQUENCE</scope>
    <source>
        <strain evidence="1">ZPR3</strain>
        <plasmid evidence="1">unnamed3</plasmid>
    </source>
</reference>
<dbReference type="Gene3D" id="1.10.340.20">
    <property type="entry name" value="Apc36109-like domain"/>
    <property type="match status" value="1"/>
</dbReference>
<name>A0AAU7S5P1_9HYPH</name>
<organism evidence="1">
    <name type="scientific">Rhizobium sp. ZPR3</name>
    <dbReference type="NCBI Taxonomy" id="3158967"/>
    <lineage>
        <taxon>Bacteria</taxon>
        <taxon>Pseudomonadati</taxon>
        <taxon>Pseudomonadota</taxon>
        <taxon>Alphaproteobacteria</taxon>
        <taxon>Hyphomicrobiales</taxon>
        <taxon>Rhizobiaceae</taxon>
        <taxon>Rhizobium/Agrobacterium group</taxon>
        <taxon>Rhizobium</taxon>
    </lineage>
</organism>
<accession>A0AAU7S5P1</accession>
<evidence type="ECO:0000313" key="1">
    <source>
        <dbReference type="EMBL" id="XBT97741.1"/>
    </source>
</evidence>
<dbReference type="EMBL" id="CP157963">
    <property type="protein sequence ID" value="XBT97741.1"/>
    <property type="molecule type" value="Genomic_DNA"/>
</dbReference>
<gene>
    <name evidence="1" type="ORF">ABM479_34095</name>
</gene>
<sequence length="108" mass="11940">MELETDANSSRCGIGSTMDHKANRAIIRKILLTEWDPIGVSDIPEAQDEYDAYADTVFGMLTNQTASVDAIAQYLFKIATQHMELSYPELAERCDKAAKAIAELQSGR</sequence>
<dbReference type="InterPro" id="IPR023162">
    <property type="entry name" value="Apc36109-like_dom_sf"/>
</dbReference>